<name>A0ABS9T717_9PSEU</name>
<comment type="caution">
    <text evidence="5">The sequence shown here is derived from an EMBL/GenBank/DDBJ whole genome shotgun (WGS) entry which is preliminary data.</text>
</comment>
<dbReference type="InterPro" id="IPR017871">
    <property type="entry name" value="ABC_transporter-like_CS"/>
</dbReference>
<dbReference type="PROSITE" id="PS00211">
    <property type="entry name" value="ABC_TRANSPORTER_1"/>
    <property type="match status" value="1"/>
</dbReference>
<reference evidence="5 6" key="1">
    <citation type="submission" date="2022-03" db="EMBL/GenBank/DDBJ databases">
        <title>Pseudonocardia alaer sp. nov., a novel actinomycete isolated from reed forest soil.</title>
        <authorList>
            <person name="Wang L."/>
        </authorList>
    </citation>
    <scope>NUCLEOTIDE SEQUENCE [LARGE SCALE GENOMIC DNA]</scope>
    <source>
        <strain evidence="5 6">Y-16303</strain>
        <plasmid evidence="5">unnamed</plasmid>
    </source>
</reference>
<keyword evidence="3 5" id="KW-0067">ATP-binding</keyword>
<dbReference type="RefSeq" id="WP_241034529.1">
    <property type="nucleotide sequence ID" value="NZ_BAAAJF010000034.1"/>
</dbReference>
<dbReference type="GO" id="GO:0005524">
    <property type="term" value="F:ATP binding"/>
    <property type="evidence" value="ECO:0007669"/>
    <property type="project" value="UniProtKB-KW"/>
</dbReference>
<keyword evidence="5" id="KW-0614">Plasmid</keyword>
<keyword evidence="6" id="KW-1185">Reference proteome</keyword>
<evidence type="ECO:0000256" key="2">
    <source>
        <dbReference type="ARBA" id="ARBA00022741"/>
    </source>
</evidence>
<dbReference type="PROSITE" id="PS50893">
    <property type="entry name" value="ABC_TRANSPORTER_2"/>
    <property type="match status" value="1"/>
</dbReference>
<dbReference type="InterPro" id="IPR027417">
    <property type="entry name" value="P-loop_NTPase"/>
</dbReference>
<evidence type="ECO:0000313" key="6">
    <source>
        <dbReference type="Proteomes" id="UP001299970"/>
    </source>
</evidence>
<dbReference type="PANTHER" id="PTHR42734">
    <property type="entry name" value="METAL TRANSPORT SYSTEM ATP-BINDING PROTEIN TM_0124-RELATED"/>
    <property type="match status" value="1"/>
</dbReference>
<accession>A0ABS9T717</accession>
<gene>
    <name evidence="5" type="ORF">MMF94_01425</name>
</gene>
<dbReference type="SMART" id="SM00382">
    <property type="entry name" value="AAA"/>
    <property type="match status" value="1"/>
</dbReference>
<dbReference type="Pfam" id="PF00005">
    <property type="entry name" value="ABC_tran"/>
    <property type="match status" value="1"/>
</dbReference>
<evidence type="ECO:0000259" key="4">
    <source>
        <dbReference type="PROSITE" id="PS50893"/>
    </source>
</evidence>
<dbReference type="Proteomes" id="UP001299970">
    <property type="component" value="Unassembled WGS sequence"/>
</dbReference>
<dbReference type="Gene3D" id="3.40.50.300">
    <property type="entry name" value="P-loop containing nucleotide triphosphate hydrolases"/>
    <property type="match status" value="1"/>
</dbReference>
<dbReference type="InterPro" id="IPR050153">
    <property type="entry name" value="Metal_Ion_Import_ABC"/>
</dbReference>
<protein>
    <submittedName>
        <fullName evidence="5">Metal ABC transporter ATP-binding protein</fullName>
    </submittedName>
</protein>
<organism evidence="5 6">
    <name type="scientific">Pseudonocardia alaniniphila</name>
    <dbReference type="NCBI Taxonomy" id="75291"/>
    <lineage>
        <taxon>Bacteria</taxon>
        <taxon>Bacillati</taxon>
        <taxon>Actinomycetota</taxon>
        <taxon>Actinomycetes</taxon>
        <taxon>Pseudonocardiales</taxon>
        <taxon>Pseudonocardiaceae</taxon>
        <taxon>Pseudonocardia</taxon>
    </lineage>
</organism>
<keyword evidence="2" id="KW-0547">Nucleotide-binding</keyword>
<proteinExistence type="predicted"/>
<sequence length="290" mass="31161">MSRPASEIDREPAARTGRPEAAPVVVSLRRACASIGGRTIWSDVDLQVRAGEFAGVLGPNGAGKSTLIRALLGMAPISSGEVTVLGSRPGRRGAAIGYLPQRRAFDTGVRIRGSDVVRLGWDGNRWGIPLPRFLSGRRARAARERVDEVIELVGAGAYAGRPIGQCSGGEQQRLLIAQALIRRPELLLLDEPLDSLDVTNQAAVSTLIHTVCRREGVAALMVTHDVNPVLRYLDQVVYLARGGAVAGPPERVITADTLSMLYGTRIDVLRDREGQLLVSRPVRGHHEGEP</sequence>
<dbReference type="SUPFAM" id="SSF52540">
    <property type="entry name" value="P-loop containing nucleoside triphosphate hydrolases"/>
    <property type="match status" value="1"/>
</dbReference>
<geneLocation type="plasmid" evidence="5">
    <name>unnamed</name>
</geneLocation>
<dbReference type="InterPro" id="IPR003593">
    <property type="entry name" value="AAA+_ATPase"/>
</dbReference>
<feature type="domain" description="ABC transporter" evidence="4">
    <location>
        <begin position="26"/>
        <end position="266"/>
    </location>
</feature>
<evidence type="ECO:0000256" key="3">
    <source>
        <dbReference type="ARBA" id="ARBA00022840"/>
    </source>
</evidence>
<dbReference type="InterPro" id="IPR003439">
    <property type="entry name" value="ABC_transporter-like_ATP-bd"/>
</dbReference>
<evidence type="ECO:0000256" key="1">
    <source>
        <dbReference type="ARBA" id="ARBA00022448"/>
    </source>
</evidence>
<keyword evidence="1" id="KW-0813">Transport</keyword>
<evidence type="ECO:0000313" key="5">
    <source>
        <dbReference type="EMBL" id="MCH6164327.1"/>
    </source>
</evidence>
<dbReference type="EMBL" id="JAKXMK010000002">
    <property type="protein sequence ID" value="MCH6164327.1"/>
    <property type="molecule type" value="Genomic_DNA"/>
</dbReference>